<dbReference type="RefSeq" id="WP_231562077.1">
    <property type="nucleotide sequence ID" value="NZ_JQEC01000044.1"/>
</dbReference>
<evidence type="ECO:0000259" key="3">
    <source>
        <dbReference type="Pfam" id="PF01408"/>
    </source>
</evidence>
<feature type="domain" description="Gfo/Idh/MocA-like oxidoreductase N-terminal" evidence="3">
    <location>
        <begin position="16"/>
        <end position="136"/>
    </location>
</feature>
<evidence type="ECO:0000259" key="4">
    <source>
        <dbReference type="Pfam" id="PF22725"/>
    </source>
</evidence>
<comment type="caution">
    <text evidence="5">The sequence shown here is derived from an EMBL/GenBank/DDBJ whole genome shotgun (WGS) entry which is preliminary data.</text>
</comment>
<dbReference type="SUPFAM" id="SSF55347">
    <property type="entry name" value="Glyceraldehyde-3-phosphate dehydrogenase-like, C-terminal domain"/>
    <property type="match status" value="1"/>
</dbReference>
<reference evidence="5 6" key="1">
    <citation type="submission" date="2014-08" db="EMBL/GenBank/DDBJ databases">
        <title>Genomic and Phenotypic Diversity of Colwellia psychrerythraea strains from Disparate Marine Basins.</title>
        <authorList>
            <person name="Techtmann S.M."/>
            <person name="Stelling S.C."/>
            <person name="Utturkar S.M."/>
            <person name="Alshibli N."/>
            <person name="Harris A."/>
            <person name="Brown S.D."/>
            <person name="Hazen T.C."/>
        </authorList>
    </citation>
    <scope>NUCLEOTIDE SEQUENCE [LARGE SCALE GENOMIC DNA]</scope>
    <source>
        <strain evidence="5 6">GAB14E</strain>
    </source>
</reference>
<feature type="domain" description="GFO/IDH/MocA-like oxidoreductase" evidence="4">
    <location>
        <begin position="144"/>
        <end position="267"/>
    </location>
</feature>
<dbReference type="Pfam" id="PF22725">
    <property type="entry name" value="GFO_IDH_MocA_C3"/>
    <property type="match status" value="1"/>
</dbReference>
<dbReference type="InterPro" id="IPR055170">
    <property type="entry name" value="GFO_IDH_MocA-like_dom"/>
</dbReference>
<gene>
    <name evidence="5" type="ORF">GAB14E_0525</name>
</gene>
<protein>
    <submittedName>
        <fullName evidence="5">Oxidoreductase domain protein</fullName>
    </submittedName>
</protein>
<evidence type="ECO:0000313" key="6">
    <source>
        <dbReference type="Proteomes" id="UP000029868"/>
    </source>
</evidence>
<dbReference type="InterPro" id="IPR000683">
    <property type="entry name" value="Gfo/Idh/MocA-like_OxRdtase_N"/>
</dbReference>
<dbReference type="Gene3D" id="3.40.50.720">
    <property type="entry name" value="NAD(P)-binding Rossmann-like Domain"/>
    <property type="match status" value="1"/>
</dbReference>
<dbReference type="Proteomes" id="UP000029868">
    <property type="component" value="Unassembled WGS sequence"/>
</dbReference>
<dbReference type="Gene3D" id="3.30.360.10">
    <property type="entry name" value="Dihydrodipicolinate Reductase, domain 2"/>
    <property type="match status" value="1"/>
</dbReference>
<dbReference type="EMBL" id="JQEC01000044">
    <property type="protein sequence ID" value="KGJ90861.1"/>
    <property type="molecule type" value="Genomic_DNA"/>
</dbReference>
<dbReference type="InterPro" id="IPR050463">
    <property type="entry name" value="Gfo/Idh/MocA_oxidrdct_glycsds"/>
</dbReference>
<dbReference type="GO" id="GO:0000166">
    <property type="term" value="F:nucleotide binding"/>
    <property type="evidence" value="ECO:0007669"/>
    <property type="project" value="InterPro"/>
</dbReference>
<dbReference type="InterPro" id="IPR036291">
    <property type="entry name" value="NAD(P)-bd_dom_sf"/>
</dbReference>
<dbReference type="Pfam" id="PF01408">
    <property type="entry name" value="GFO_IDH_MocA"/>
    <property type="match status" value="1"/>
</dbReference>
<keyword evidence="1" id="KW-0732">Signal</keyword>
<dbReference type="PANTHER" id="PTHR43818">
    <property type="entry name" value="BCDNA.GH03377"/>
    <property type="match status" value="1"/>
</dbReference>
<dbReference type="GO" id="GO:0016491">
    <property type="term" value="F:oxidoreductase activity"/>
    <property type="evidence" value="ECO:0007669"/>
    <property type="project" value="UniProtKB-KW"/>
</dbReference>
<dbReference type="AlphaFoldDB" id="A0A099KKB0"/>
<name>A0A099KKB0_COLPS</name>
<proteinExistence type="predicted"/>
<evidence type="ECO:0000313" key="5">
    <source>
        <dbReference type="EMBL" id="KGJ90861.1"/>
    </source>
</evidence>
<keyword evidence="2" id="KW-0560">Oxidoreductase</keyword>
<dbReference type="PATRIC" id="fig|28229.3.peg.3184"/>
<organism evidence="5 6">
    <name type="scientific">Colwellia psychrerythraea</name>
    <name type="common">Vibrio psychroerythus</name>
    <dbReference type="NCBI Taxonomy" id="28229"/>
    <lineage>
        <taxon>Bacteria</taxon>
        <taxon>Pseudomonadati</taxon>
        <taxon>Pseudomonadota</taxon>
        <taxon>Gammaproteobacteria</taxon>
        <taxon>Alteromonadales</taxon>
        <taxon>Colwelliaceae</taxon>
        <taxon>Colwellia</taxon>
    </lineage>
</organism>
<dbReference type="PANTHER" id="PTHR43818:SF11">
    <property type="entry name" value="BCDNA.GH03377"/>
    <property type="match status" value="1"/>
</dbReference>
<evidence type="ECO:0000256" key="2">
    <source>
        <dbReference type="ARBA" id="ARBA00023002"/>
    </source>
</evidence>
<sequence>MINDERENMIDKNKNIRWGIIGCGAVTEIKSGPAYQKTTGFELAAVMRRDLTLAKDYAQRHKVAKYSNNAVELINDDNVDAIYIATPPDSHKHYALLVAKAGKPCCIEKPLAPCYQDSIAIEQAFKEANVPLFVAYYRRSLPRFNKVKSLLENGAIGQVRHISWQLTKPANNMDLSGQYNWRTDKNVAPGGYFDDLASHGLDLFAFILGDYTQVAGVASNQQGLYSAFDAVSACWQHENGVTGVGSWNFGASARQDKVTIIGSEGQLDFSVFDETPVILTQGGNCEVFDIENPENIQLHHVGNIYQHIVNNKQHPSSGASALHTSWVMDKILAAN</sequence>
<accession>A0A099KKB0</accession>
<evidence type="ECO:0000256" key="1">
    <source>
        <dbReference type="ARBA" id="ARBA00022729"/>
    </source>
</evidence>
<dbReference type="SUPFAM" id="SSF51735">
    <property type="entry name" value="NAD(P)-binding Rossmann-fold domains"/>
    <property type="match status" value="1"/>
</dbReference>